<dbReference type="GO" id="GO:0005886">
    <property type="term" value="C:plasma membrane"/>
    <property type="evidence" value="ECO:0007669"/>
    <property type="project" value="TreeGrafter"/>
</dbReference>
<dbReference type="InterPro" id="IPR050428">
    <property type="entry name" value="TCS_sensor_his_kinase"/>
</dbReference>
<dbReference type="OrthoDB" id="3845898at2"/>
<proteinExistence type="predicted"/>
<evidence type="ECO:0000256" key="4">
    <source>
        <dbReference type="ARBA" id="ARBA00022679"/>
    </source>
</evidence>
<feature type="region of interest" description="Disordered" evidence="6">
    <location>
        <begin position="462"/>
        <end position="504"/>
    </location>
</feature>
<organism evidence="9 10">
    <name type="scientific">Actinocorallia herbida</name>
    <dbReference type="NCBI Taxonomy" id="58109"/>
    <lineage>
        <taxon>Bacteria</taxon>
        <taxon>Bacillati</taxon>
        <taxon>Actinomycetota</taxon>
        <taxon>Actinomycetes</taxon>
        <taxon>Streptosporangiales</taxon>
        <taxon>Thermomonosporaceae</taxon>
        <taxon>Actinocorallia</taxon>
    </lineage>
</organism>
<accession>A0A3N1D833</accession>
<evidence type="ECO:0000313" key="10">
    <source>
        <dbReference type="Proteomes" id="UP000272400"/>
    </source>
</evidence>
<dbReference type="SUPFAM" id="SSF55874">
    <property type="entry name" value="ATPase domain of HSP90 chaperone/DNA topoisomerase II/histidine kinase"/>
    <property type="match status" value="1"/>
</dbReference>
<dbReference type="PANTHER" id="PTHR45436:SF5">
    <property type="entry name" value="SENSOR HISTIDINE KINASE TRCS"/>
    <property type="match status" value="1"/>
</dbReference>
<dbReference type="AlphaFoldDB" id="A0A3N1D833"/>
<feature type="compositionally biased region" description="Low complexity" evidence="6">
    <location>
        <begin position="484"/>
        <end position="496"/>
    </location>
</feature>
<evidence type="ECO:0000259" key="8">
    <source>
        <dbReference type="SMART" id="SM00387"/>
    </source>
</evidence>
<dbReference type="Gene3D" id="3.30.565.10">
    <property type="entry name" value="Histidine kinase-like ATPase, C-terminal domain"/>
    <property type="match status" value="1"/>
</dbReference>
<keyword evidence="7" id="KW-0472">Membrane</keyword>
<dbReference type="EMBL" id="RJKE01000001">
    <property type="protein sequence ID" value="ROO89629.1"/>
    <property type="molecule type" value="Genomic_DNA"/>
</dbReference>
<feature type="transmembrane region" description="Helical" evidence="7">
    <location>
        <begin position="52"/>
        <end position="71"/>
    </location>
</feature>
<dbReference type="Pfam" id="PF02518">
    <property type="entry name" value="HATPase_c"/>
    <property type="match status" value="1"/>
</dbReference>
<keyword evidence="7" id="KW-0812">Transmembrane</keyword>
<evidence type="ECO:0000256" key="3">
    <source>
        <dbReference type="ARBA" id="ARBA00022553"/>
    </source>
</evidence>
<dbReference type="GO" id="GO:0004673">
    <property type="term" value="F:protein histidine kinase activity"/>
    <property type="evidence" value="ECO:0007669"/>
    <property type="project" value="UniProtKB-EC"/>
</dbReference>
<dbReference type="PANTHER" id="PTHR45436">
    <property type="entry name" value="SENSOR HISTIDINE KINASE YKOH"/>
    <property type="match status" value="1"/>
</dbReference>
<dbReference type="SMART" id="SM00387">
    <property type="entry name" value="HATPase_c"/>
    <property type="match status" value="1"/>
</dbReference>
<keyword evidence="4" id="KW-0808">Transferase</keyword>
<evidence type="ECO:0000313" key="9">
    <source>
        <dbReference type="EMBL" id="ROO89629.1"/>
    </source>
</evidence>
<keyword evidence="5 9" id="KW-0418">Kinase</keyword>
<name>A0A3N1D833_9ACTN</name>
<dbReference type="InterPro" id="IPR036890">
    <property type="entry name" value="HATPase_C_sf"/>
</dbReference>
<evidence type="ECO:0000256" key="5">
    <source>
        <dbReference type="ARBA" id="ARBA00022777"/>
    </source>
</evidence>
<protein>
    <recommendedName>
        <fullName evidence="2">histidine kinase</fullName>
        <ecNumber evidence="2">2.7.13.3</ecNumber>
    </recommendedName>
</protein>
<comment type="catalytic activity">
    <reaction evidence="1">
        <text>ATP + protein L-histidine = ADP + protein N-phospho-L-histidine.</text>
        <dbReference type="EC" id="2.7.13.3"/>
    </reaction>
</comment>
<dbReference type="Proteomes" id="UP000272400">
    <property type="component" value="Unassembled WGS sequence"/>
</dbReference>
<reference evidence="9 10" key="1">
    <citation type="submission" date="2018-11" db="EMBL/GenBank/DDBJ databases">
        <title>Sequencing the genomes of 1000 actinobacteria strains.</title>
        <authorList>
            <person name="Klenk H.-P."/>
        </authorList>
    </citation>
    <scope>NUCLEOTIDE SEQUENCE [LARGE SCALE GENOMIC DNA]</scope>
    <source>
        <strain evidence="9 10">DSM 44254</strain>
    </source>
</reference>
<gene>
    <name evidence="9" type="ORF">EDD29_7331</name>
</gene>
<keyword evidence="3" id="KW-0597">Phosphoprotein</keyword>
<keyword evidence="10" id="KW-1185">Reference proteome</keyword>
<dbReference type="InterPro" id="IPR003594">
    <property type="entry name" value="HATPase_dom"/>
</dbReference>
<keyword evidence="7" id="KW-1133">Transmembrane helix</keyword>
<evidence type="ECO:0000256" key="2">
    <source>
        <dbReference type="ARBA" id="ARBA00012438"/>
    </source>
</evidence>
<dbReference type="RefSeq" id="WP_123668689.1">
    <property type="nucleotide sequence ID" value="NZ_RJKE01000001.1"/>
</dbReference>
<evidence type="ECO:0000256" key="1">
    <source>
        <dbReference type="ARBA" id="ARBA00000085"/>
    </source>
</evidence>
<evidence type="ECO:0000256" key="6">
    <source>
        <dbReference type="SAM" id="MobiDB-lite"/>
    </source>
</evidence>
<feature type="domain" description="Histidine kinase/HSP90-like ATPase" evidence="8">
    <location>
        <begin position="323"/>
        <end position="433"/>
    </location>
</feature>
<comment type="caution">
    <text evidence="9">The sequence shown here is derived from an EMBL/GenBank/DDBJ whole genome shotgun (WGS) entry which is preliminary data.</text>
</comment>
<dbReference type="EC" id="2.7.13.3" evidence="2"/>
<evidence type="ECO:0000256" key="7">
    <source>
        <dbReference type="SAM" id="Phobius"/>
    </source>
</evidence>
<dbReference type="GO" id="GO:0000160">
    <property type="term" value="P:phosphorelay signal transduction system"/>
    <property type="evidence" value="ECO:0007669"/>
    <property type="project" value="TreeGrafter"/>
</dbReference>
<sequence length="528" mass="56535">MSTASPPAKAPRPPVERALLAWLCCVLASGAGWVWAVTTVPAEVREVTAWGGGGAALALCLSCALTVYFAARGRWDATRFAHVGTELNGVETELYRIGEESLPILVRRAREGAPLEVMLGEIRRPANVTLQRLLHTVAAELHAAEQRTAAAAAATTRHELEAARLTDVLLPEMVRLARDERASRETVLAALERPADAELDRLLEEIAEAVTSGERRGGAAMAACANAAARVQAQTTSLLAELREMEHRYGDDKVFADLLEIDHRVSQLGRLADSIALLSGGRTGRRWTKPIVMESVLRGAMGRIDAYRRVRLHNTSKAAVVGYAAEGVMHALAELMDNATTFSAHGSEVHVYLEEEDAGVIITIEDSGLGMRKRERQRAESLVAGPFDLRTMPGTRLGLAVVGRLNSKYGLKVNFRPSSRGGTGVVMMIPRQLVTQQRPDSPPAALTGRPTVTVPAPAAEDLQEAAATSSGGDWSDLPKRPRGAALAAAGHLDLPAEPAPPADIREAGARFAAFRQAGKDASQTQDER</sequence>